<evidence type="ECO:0000313" key="2">
    <source>
        <dbReference type="EMBL" id="WNM59306.1"/>
    </source>
</evidence>
<dbReference type="InterPro" id="IPR028096">
    <property type="entry name" value="EfeO_Cupredoxin"/>
</dbReference>
<dbReference type="Proteomes" id="UP001302719">
    <property type="component" value="Chromosome"/>
</dbReference>
<dbReference type="RefSeq" id="WP_312646023.1">
    <property type="nucleotide sequence ID" value="NZ_CP116967.1"/>
</dbReference>
<evidence type="ECO:0000259" key="1">
    <source>
        <dbReference type="Pfam" id="PF13473"/>
    </source>
</evidence>
<dbReference type="KEGG" id="nall:PP769_05945"/>
<reference evidence="2 3" key="1">
    <citation type="submission" date="2023-01" db="EMBL/GenBank/DDBJ databases">
        <title>Cultivation and genomic characterization of new, ubiquitous marine nitrite-oxidizing bacteria from the Nitrospirales.</title>
        <authorList>
            <person name="Mueller A.J."/>
            <person name="Daebeler A."/>
            <person name="Herbold C.W."/>
            <person name="Kirkegaard R.H."/>
            <person name="Daims H."/>
        </authorList>
    </citation>
    <scope>NUCLEOTIDE SEQUENCE [LARGE SCALE GENOMIC DNA]</scope>
    <source>
        <strain evidence="2 3">VA</strain>
    </source>
</reference>
<sequence>MTPPCSFGTFLQLSQLLCFTVFLLFPVSTQPILWASSPQIAIQAEPPFFSPTHLTIRLDTALTWKNQTREAHSIVADDCQSRSQCSFDSGVIRPDQQFVLTRLAPGQYPYHCGLHPFMRGSLTIHSAHSPSSDI</sequence>
<dbReference type="InterPro" id="IPR052721">
    <property type="entry name" value="ET_Amicyanin"/>
</dbReference>
<accession>A0AA96GKM8</accession>
<evidence type="ECO:0000313" key="3">
    <source>
        <dbReference type="Proteomes" id="UP001302719"/>
    </source>
</evidence>
<dbReference type="Gene3D" id="2.60.40.420">
    <property type="entry name" value="Cupredoxins - blue copper proteins"/>
    <property type="match status" value="1"/>
</dbReference>
<dbReference type="PANTHER" id="PTHR36507">
    <property type="entry name" value="BLL1555 PROTEIN"/>
    <property type="match status" value="1"/>
</dbReference>
<dbReference type="SUPFAM" id="SSF49503">
    <property type="entry name" value="Cupredoxins"/>
    <property type="match status" value="1"/>
</dbReference>
<name>A0AA96GKM8_9BACT</name>
<dbReference type="InterPro" id="IPR008972">
    <property type="entry name" value="Cupredoxin"/>
</dbReference>
<proteinExistence type="predicted"/>
<organism evidence="2 3">
    <name type="scientific">Candidatus Nitrospira allomarina</name>
    <dbReference type="NCBI Taxonomy" id="3020900"/>
    <lineage>
        <taxon>Bacteria</taxon>
        <taxon>Pseudomonadati</taxon>
        <taxon>Nitrospirota</taxon>
        <taxon>Nitrospiria</taxon>
        <taxon>Nitrospirales</taxon>
        <taxon>Nitrospiraceae</taxon>
        <taxon>Nitrospira</taxon>
    </lineage>
</organism>
<dbReference type="PANTHER" id="PTHR36507:SF1">
    <property type="entry name" value="BLL1555 PROTEIN"/>
    <property type="match status" value="1"/>
</dbReference>
<protein>
    <submittedName>
        <fullName evidence="2">Cupredoxin domain-containing protein</fullName>
    </submittedName>
</protein>
<keyword evidence="3" id="KW-1185">Reference proteome</keyword>
<dbReference type="EMBL" id="CP116967">
    <property type="protein sequence ID" value="WNM59306.1"/>
    <property type="molecule type" value="Genomic_DNA"/>
</dbReference>
<dbReference type="AlphaFoldDB" id="A0AA96GKM8"/>
<dbReference type="Pfam" id="PF13473">
    <property type="entry name" value="Cupredoxin_1"/>
    <property type="match status" value="1"/>
</dbReference>
<gene>
    <name evidence="2" type="ORF">PP769_05945</name>
</gene>
<feature type="domain" description="EfeO-type cupredoxin-like" evidence="1">
    <location>
        <begin position="20"/>
        <end position="124"/>
    </location>
</feature>